<dbReference type="OMA" id="RLPRNWH"/>
<accession>A0A284SAI7</accession>
<protein>
    <submittedName>
        <fullName evidence="1">Uncharacterized protein</fullName>
    </submittedName>
</protein>
<keyword evidence="2" id="KW-1185">Reference proteome</keyword>
<proteinExistence type="predicted"/>
<dbReference type="OrthoDB" id="2841904at2759"/>
<gene>
    <name evidence="1" type="ORF">ARMOST_21608</name>
</gene>
<dbReference type="EMBL" id="FUEG01000052">
    <property type="protein sequence ID" value="SJL18037.1"/>
    <property type="molecule type" value="Genomic_DNA"/>
</dbReference>
<name>A0A284SAI7_ARMOS</name>
<sequence>MIGCRSVFINLVQGKAPIVSFVPSPSYVFLTMATQLDMDFSIPHPHLYTGPSDRLPRNWHNDWKKFSSRERLFPLLNGRIGASVDIELLHHISGEIYLIMFHGRSDEIVLRIGTRYFMYNFETYILLEFIHTYPTLDAFLELARQWGSVASETYTGLTPFVERELVGTPLDDYYDGIKRWKEEVENARAAQALMSSRQLCYL</sequence>
<evidence type="ECO:0000313" key="2">
    <source>
        <dbReference type="Proteomes" id="UP000219338"/>
    </source>
</evidence>
<dbReference type="Proteomes" id="UP000219338">
    <property type="component" value="Unassembled WGS sequence"/>
</dbReference>
<reference evidence="2" key="1">
    <citation type="journal article" date="2017" name="Nat. Ecol. Evol.">
        <title>Genome expansion and lineage-specific genetic innovations in the forest pathogenic fungi Armillaria.</title>
        <authorList>
            <person name="Sipos G."/>
            <person name="Prasanna A.N."/>
            <person name="Walter M.C."/>
            <person name="O'Connor E."/>
            <person name="Balint B."/>
            <person name="Krizsan K."/>
            <person name="Kiss B."/>
            <person name="Hess J."/>
            <person name="Varga T."/>
            <person name="Slot J."/>
            <person name="Riley R."/>
            <person name="Boka B."/>
            <person name="Rigling D."/>
            <person name="Barry K."/>
            <person name="Lee J."/>
            <person name="Mihaltcheva S."/>
            <person name="LaButti K."/>
            <person name="Lipzen A."/>
            <person name="Waldron R."/>
            <person name="Moloney N.M."/>
            <person name="Sperisen C."/>
            <person name="Kredics L."/>
            <person name="Vagvoelgyi C."/>
            <person name="Patrignani A."/>
            <person name="Fitzpatrick D."/>
            <person name="Nagy I."/>
            <person name="Doyle S."/>
            <person name="Anderson J.B."/>
            <person name="Grigoriev I.V."/>
            <person name="Gueldener U."/>
            <person name="Muensterkoetter M."/>
            <person name="Nagy L.G."/>
        </authorList>
    </citation>
    <scope>NUCLEOTIDE SEQUENCE [LARGE SCALE GENOMIC DNA]</scope>
    <source>
        <strain evidence="2">C18/9</strain>
    </source>
</reference>
<evidence type="ECO:0000313" key="1">
    <source>
        <dbReference type="EMBL" id="SJL18037.1"/>
    </source>
</evidence>
<organism evidence="1 2">
    <name type="scientific">Armillaria ostoyae</name>
    <name type="common">Armillaria root rot fungus</name>
    <dbReference type="NCBI Taxonomy" id="47428"/>
    <lineage>
        <taxon>Eukaryota</taxon>
        <taxon>Fungi</taxon>
        <taxon>Dikarya</taxon>
        <taxon>Basidiomycota</taxon>
        <taxon>Agaricomycotina</taxon>
        <taxon>Agaricomycetes</taxon>
        <taxon>Agaricomycetidae</taxon>
        <taxon>Agaricales</taxon>
        <taxon>Marasmiineae</taxon>
        <taxon>Physalacriaceae</taxon>
        <taxon>Armillaria</taxon>
    </lineage>
</organism>
<dbReference type="AlphaFoldDB" id="A0A284SAI7"/>